<dbReference type="RefSeq" id="WP_161921582.1">
    <property type="nucleotide sequence ID" value="NZ_JAACYS010000078.1"/>
</dbReference>
<evidence type="ECO:0000313" key="2">
    <source>
        <dbReference type="Proteomes" id="UP000743899"/>
    </source>
</evidence>
<gene>
    <name evidence="1" type="ORF">GW534_13740</name>
</gene>
<dbReference type="EMBL" id="JAACYS010000078">
    <property type="protein sequence ID" value="NCU18754.1"/>
    <property type="molecule type" value="Genomic_DNA"/>
</dbReference>
<accession>A0ABX0A5M6</accession>
<reference evidence="1 2" key="1">
    <citation type="submission" date="2020-01" db="EMBL/GenBank/DDBJ databases">
        <title>A novel Bacillus sp. from Pasinler.</title>
        <authorList>
            <person name="Adiguzel A."/>
            <person name="Ay H."/>
            <person name="Baltaci M.O."/>
        </authorList>
    </citation>
    <scope>NUCLEOTIDE SEQUENCE [LARGE SCALE GENOMIC DNA]</scope>
    <source>
        <strain evidence="1 2">P1</strain>
    </source>
</reference>
<evidence type="ECO:0000313" key="1">
    <source>
        <dbReference type="EMBL" id="NCU18754.1"/>
    </source>
</evidence>
<dbReference type="Proteomes" id="UP000743899">
    <property type="component" value="Unassembled WGS sequence"/>
</dbReference>
<proteinExistence type="predicted"/>
<name>A0ABX0A5M6_9BACI</name>
<sequence>MRPNVWLFRPMPHGTNHMKDFLEHDFIAIGYPVGEELSKYDYGQIRYILQKFNWEEGVGNVNTFVHVMKKGDIVVVPDNNKKDVYFAKIISDYIYDQSVDRDEEGSGYPHQRKVEWFFNKTPILRSELPEALLGSLRYPGTIADLTKHYDVIQEILEYGTAIEKNREDLREEALAVLRELLRSENEEIRLRTVEIILKI</sequence>
<organism evidence="1 2">
    <name type="scientific">Pallidibacillus pasinlerensis</name>
    <dbReference type="NCBI Taxonomy" id="2703818"/>
    <lineage>
        <taxon>Bacteria</taxon>
        <taxon>Bacillati</taxon>
        <taxon>Bacillota</taxon>
        <taxon>Bacilli</taxon>
        <taxon>Bacillales</taxon>
        <taxon>Bacillaceae</taxon>
        <taxon>Pallidibacillus</taxon>
    </lineage>
</organism>
<evidence type="ECO:0008006" key="3">
    <source>
        <dbReference type="Google" id="ProtNLM"/>
    </source>
</evidence>
<keyword evidence="2" id="KW-1185">Reference proteome</keyword>
<protein>
    <recommendedName>
        <fullName evidence="3">IDEAL domain-containing protein</fullName>
    </recommendedName>
</protein>
<comment type="caution">
    <text evidence="1">The sequence shown here is derived from an EMBL/GenBank/DDBJ whole genome shotgun (WGS) entry which is preliminary data.</text>
</comment>